<feature type="compositionally biased region" description="Basic and acidic residues" evidence="1">
    <location>
        <begin position="303"/>
        <end position="320"/>
    </location>
</feature>
<feature type="transmembrane region" description="Helical" evidence="2">
    <location>
        <begin position="180"/>
        <end position="203"/>
    </location>
</feature>
<evidence type="ECO:0000313" key="4">
    <source>
        <dbReference type="EMBL" id="PWN89517.1"/>
    </source>
</evidence>
<protein>
    <submittedName>
        <fullName evidence="4">Uncharacterized protein</fullName>
    </submittedName>
</protein>
<evidence type="ECO:0000313" key="5">
    <source>
        <dbReference type="Proteomes" id="UP000245768"/>
    </source>
</evidence>
<dbReference type="GeneID" id="37039991"/>
<feature type="region of interest" description="Disordered" evidence="1">
    <location>
        <begin position="410"/>
        <end position="433"/>
    </location>
</feature>
<proteinExistence type="predicted"/>
<feature type="transmembrane region" description="Helical" evidence="2">
    <location>
        <begin position="210"/>
        <end position="230"/>
    </location>
</feature>
<feature type="compositionally biased region" description="Acidic residues" evidence="1">
    <location>
        <begin position="697"/>
        <end position="707"/>
    </location>
</feature>
<feature type="region of interest" description="Disordered" evidence="1">
    <location>
        <begin position="643"/>
        <end position="758"/>
    </location>
</feature>
<feature type="signal peptide" evidence="3">
    <location>
        <begin position="1"/>
        <end position="17"/>
    </location>
</feature>
<keyword evidence="2" id="KW-0472">Membrane</keyword>
<feature type="region of interest" description="Disordered" evidence="1">
    <location>
        <begin position="562"/>
        <end position="614"/>
    </location>
</feature>
<feature type="region of interest" description="Disordered" evidence="1">
    <location>
        <begin position="460"/>
        <end position="488"/>
    </location>
</feature>
<dbReference type="EMBL" id="KZ819637">
    <property type="protein sequence ID" value="PWN89517.1"/>
    <property type="molecule type" value="Genomic_DNA"/>
</dbReference>
<dbReference type="OrthoDB" id="3038990at2759"/>
<dbReference type="Proteomes" id="UP000245768">
    <property type="component" value="Unassembled WGS sequence"/>
</dbReference>
<feature type="chain" id="PRO_5016299622" evidence="3">
    <location>
        <begin position="18"/>
        <end position="758"/>
    </location>
</feature>
<keyword evidence="3" id="KW-0732">Signal</keyword>
<keyword evidence="5" id="KW-1185">Reference proteome</keyword>
<keyword evidence="2" id="KW-0812">Transmembrane</keyword>
<feature type="compositionally biased region" description="Low complexity" evidence="1">
    <location>
        <begin position="410"/>
        <end position="430"/>
    </location>
</feature>
<name>A0A316YJB4_9BASI</name>
<dbReference type="InParanoid" id="A0A316YJB4"/>
<sequence>MADVGLILSSLSTGALGWDVISTLHHDLDAVITVMTCNRTSIRTKIDTSTSTTSRIALSAYRTVPTLAYLASRYINLAWLILVVVETDARPEDDAGNACNRRTTASLLVFALALCSTTLVVIFSLGCGLERSKFRHRVVAGLCLAWLLVLIFSLTLPWMVGPTTGSIGQYCAWFGGSGLYAIGLVASLVILDVLVLVVLFFLGSKRNRNIVAATVAVQLGCLVAACIVCATTEEAVYRMLPVAVMQATTTSMAGRAYRRIHRRPSLSSVARASIDAAGQAEDEEGKPATVLGSARPHGSRPMPHRDSSSEKTDEKEKETESCDDVNDAIPDGQLNSSADANVEEEREDLVKPSRYSRLWIDSRAAAAAERSGIRSAHASTFAYNIASTSSLDASSTRSAFKFVESLPPTTAATMSSSSSGSVSNPNSRPPTLASKRSILSHAEERLISAGLVLPSPSSTAARTPLRLYDDRGSPRSVDTPASYRGSARSRSYLASPALYDSSPDPRSQSHAALDVKDVMKRANFSALRAAASKLPPTPLSLPSSAGAAPLAYSGHGDRRAMEVEAAPRPSVSLPGSPRRDNATPYSRPRSSPSKTHSVVPALGSDGQGAGAGAGDEAEDALFAFRQTVEEDCVLRSKTSWGTMHTAHDGRLGSSSERPRTARGSSRKGTADERPGTSNGAGGSGPGTFGALRRDPGIDNDVEVEDIEVATGLSPVRRKSAGNLIERKKLDEPRTARSRSSSVLNRHFKQPQQHEQQQQ</sequence>
<evidence type="ECO:0000256" key="3">
    <source>
        <dbReference type="SAM" id="SignalP"/>
    </source>
</evidence>
<evidence type="ECO:0000256" key="1">
    <source>
        <dbReference type="SAM" id="MobiDB-lite"/>
    </source>
</evidence>
<reference evidence="4 5" key="1">
    <citation type="journal article" date="2018" name="Mol. Biol. Evol.">
        <title>Broad Genomic Sampling Reveals a Smut Pathogenic Ancestry of the Fungal Clade Ustilaginomycotina.</title>
        <authorList>
            <person name="Kijpornyongpan T."/>
            <person name="Mondo S.J."/>
            <person name="Barry K."/>
            <person name="Sandor L."/>
            <person name="Lee J."/>
            <person name="Lipzen A."/>
            <person name="Pangilinan J."/>
            <person name="LaButti K."/>
            <person name="Hainaut M."/>
            <person name="Henrissat B."/>
            <person name="Grigoriev I.V."/>
            <person name="Spatafora J.W."/>
            <person name="Aime M.C."/>
        </authorList>
    </citation>
    <scope>NUCLEOTIDE SEQUENCE [LARGE SCALE GENOMIC DNA]</scope>
    <source>
        <strain evidence="4 5">MCA 4198</strain>
    </source>
</reference>
<feature type="compositionally biased region" description="Low complexity" evidence="1">
    <location>
        <begin position="749"/>
        <end position="758"/>
    </location>
</feature>
<feature type="compositionally biased region" description="Basic and acidic residues" evidence="1">
    <location>
        <begin position="724"/>
        <end position="734"/>
    </location>
</feature>
<evidence type="ECO:0000256" key="2">
    <source>
        <dbReference type="SAM" id="Phobius"/>
    </source>
</evidence>
<feature type="transmembrane region" description="Helical" evidence="2">
    <location>
        <begin position="107"/>
        <end position="126"/>
    </location>
</feature>
<dbReference type="RefSeq" id="XP_025376715.1">
    <property type="nucleotide sequence ID" value="XM_025518075.1"/>
</dbReference>
<dbReference type="STRING" id="215250.A0A316YJB4"/>
<accession>A0A316YJB4</accession>
<dbReference type="AlphaFoldDB" id="A0A316YJB4"/>
<keyword evidence="2" id="KW-1133">Transmembrane helix</keyword>
<gene>
    <name evidence="4" type="ORF">FA10DRAFT_146848</name>
</gene>
<feature type="compositionally biased region" description="Gly residues" evidence="1">
    <location>
        <begin position="678"/>
        <end position="687"/>
    </location>
</feature>
<feature type="transmembrane region" description="Helical" evidence="2">
    <location>
        <begin position="138"/>
        <end position="160"/>
    </location>
</feature>
<organism evidence="4 5">
    <name type="scientific">Acaromyces ingoldii</name>
    <dbReference type="NCBI Taxonomy" id="215250"/>
    <lineage>
        <taxon>Eukaryota</taxon>
        <taxon>Fungi</taxon>
        <taxon>Dikarya</taxon>
        <taxon>Basidiomycota</taxon>
        <taxon>Ustilaginomycotina</taxon>
        <taxon>Exobasidiomycetes</taxon>
        <taxon>Exobasidiales</taxon>
        <taxon>Cryptobasidiaceae</taxon>
        <taxon>Acaromyces</taxon>
    </lineage>
</organism>
<feature type="region of interest" description="Disordered" evidence="1">
    <location>
        <begin position="270"/>
        <end position="351"/>
    </location>
</feature>